<sequence length="377" mass="39827">MANQIYANNMEVSCKAAAGKSIAAFPDVCFTPPMTPATPPGVPIPYPNTGMASDTTKGSRNVKISGKEVMLKNKSYFSKSMGDEAGCAPKKGVITAKNMGKVYFNAWSMNVKVEGENVVRMGDITTHNHAGDVPGNAPPWPYVDEIAMSAVGGACGGENGDIAKEKKACADYKPHKKDGKDVCAEAGLSDAFSRKKDLIAARTKSASSNPCAAARRCQLLPYDAEPRDGINGCCPSQTGDHIIPKSSFFKTSVANGAKVDGWKDYEIKKAPCMCLEGGSCSGSHGLRHAHHKAFSTVPAGTHRAFEDELKHCAKGAAAVAPQCDQKCVEAQLKEGHKGMGDQSKPIKHSPTGKNYTDNKAALEQEISASLPAGKPPR</sequence>
<dbReference type="CDD" id="cd14740">
    <property type="entry name" value="PAAR_4"/>
    <property type="match status" value="1"/>
</dbReference>
<organism evidence="3 4">
    <name type="scientific">Uliginosibacterium flavum</name>
    <dbReference type="NCBI Taxonomy" id="1396831"/>
    <lineage>
        <taxon>Bacteria</taxon>
        <taxon>Pseudomonadati</taxon>
        <taxon>Pseudomonadota</taxon>
        <taxon>Betaproteobacteria</taxon>
        <taxon>Rhodocyclales</taxon>
        <taxon>Zoogloeaceae</taxon>
        <taxon>Uliginosibacterium</taxon>
    </lineage>
</organism>
<accession>A0ABV2THZ6</accession>
<evidence type="ECO:0000313" key="3">
    <source>
        <dbReference type="EMBL" id="MET7013539.1"/>
    </source>
</evidence>
<dbReference type="Proteomes" id="UP001549691">
    <property type="component" value="Unassembled WGS sequence"/>
</dbReference>
<feature type="region of interest" description="Disordered" evidence="1">
    <location>
        <begin position="334"/>
        <end position="377"/>
    </location>
</feature>
<dbReference type="InterPro" id="IPR028917">
    <property type="entry name" value="Tox-GHH2_domain"/>
</dbReference>
<dbReference type="Pfam" id="PF13665">
    <property type="entry name" value="Tox-PAAR-like"/>
    <property type="match status" value="1"/>
</dbReference>
<feature type="domain" description="Tox-GHH2" evidence="2">
    <location>
        <begin position="237"/>
        <end position="336"/>
    </location>
</feature>
<dbReference type="RefSeq" id="WP_354600004.1">
    <property type="nucleotide sequence ID" value="NZ_JBEWZI010000004.1"/>
</dbReference>
<dbReference type="Pfam" id="PF15635">
    <property type="entry name" value="Tox-GHH2"/>
    <property type="match status" value="1"/>
</dbReference>
<proteinExistence type="predicted"/>
<evidence type="ECO:0000256" key="1">
    <source>
        <dbReference type="SAM" id="MobiDB-lite"/>
    </source>
</evidence>
<name>A0ABV2THZ6_9RHOO</name>
<dbReference type="EMBL" id="JBEWZI010000004">
    <property type="protein sequence ID" value="MET7013539.1"/>
    <property type="molecule type" value="Genomic_DNA"/>
</dbReference>
<gene>
    <name evidence="3" type="ORF">ABXR19_05015</name>
</gene>
<evidence type="ECO:0000313" key="4">
    <source>
        <dbReference type="Proteomes" id="UP001549691"/>
    </source>
</evidence>
<protein>
    <submittedName>
        <fullName evidence="3">PAAR-like domain-containing protein</fullName>
    </submittedName>
</protein>
<reference evidence="3 4" key="1">
    <citation type="submission" date="2024-07" db="EMBL/GenBank/DDBJ databases">
        <title>Uliginosibacterium flavum JJ3220;KACC:17644.</title>
        <authorList>
            <person name="Kim M.K."/>
        </authorList>
    </citation>
    <scope>NUCLEOTIDE SEQUENCE [LARGE SCALE GENOMIC DNA]</scope>
    <source>
        <strain evidence="3 4">KACC:17644</strain>
    </source>
</reference>
<keyword evidence="4" id="KW-1185">Reference proteome</keyword>
<comment type="caution">
    <text evidence="3">The sequence shown here is derived from an EMBL/GenBank/DDBJ whole genome shotgun (WGS) entry which is preliminary data.</text>
</comment>
<evidence type="ECO:0000259" key="2">
    <source>
        <dbReference type="Pfam" id="PF15635"/>
    </source>
</evidence>